<gene>
    <name evidence="3" type="ORF">CPE01_27470</name>
</gene>
<evidence type="ECO:0000313" key="3">
    <source>
        <dbReference type="EMBL" id="GEK19014.1"/>
    </source>
</evidence>
<keyword evidence="4" id="KW-1185">Reference proteome</keyword>
<dbReference type="OrthoDB" id="9793035at2"/>
<sequence length="502" mass="53523">MPVVVPRWEWRTFGQHLGAAEAVLAAREPDQVHDSDELYLLAPGRSSSGRGTVVKVRDELMDVKRLHDVSPDGLQRWAPERKSPFPLTHDDALAVLEALGVEGAGLPVRDAHSLPGLLDALAATAPDVLVVEVHKERRRYTLDGCPAELTHVRTSHGSTRTIAVEHADPDLVRATVRALGLGHRANTSYPRGLEALLGPRPGRFAVIDVGTNSVKLHVGERHADGTWTTVLDRADITRLGDGLRETGRLRPEPVARTVDAITRMADEARTLGAVEIAAVGTAGMRIAPNAADVVDAVAQRAGVVLQVISGEEEARLAYRAATAELPLAGRQVVFDTGGGSSQFTFGTAGRVDERFSVEVGAVRFTERFGLDSVVGRDVLDDALAAIAADLGRLDGRPVPDSVVAMGGAVTNLAAVRHGLSSYDPDVVQGTVLDRAEIDRQIELYRTSGPEERRAIVGLQPARAEVILAGACIVRSVLDRLGADALTVSDRGLRYGVRAEAFG</sequence>
<organism evidence="3 4">
    <name type="scientific">Cellulomonas persica</name>
    <dbReference type="NCBI Taxonomy" id="76861"/>
    <lineage>
        <taxon>Bacteria</taxon>
        <taxon>Bacillati</taxon>
        <taxon>Actinomycetota</taxon>
        <taxon>Actinomycetes</taxon>
        <taxon>Micrococcales</taxon>
        <taxon>Cellulomonadaceae</taxon>
        <taxon>Cellulomonas</taxon>
    </lineage>
</organism>
<comment type="similarity">
    <text evidence="1">Belongs to the GppA/Ppx family.</text>
</comment>
<dbReference type="PANTHER" id="PTHR30005">
    <property type="entry name" value="EXOPOLYPHOSPHATASE"/>
    <property type="match status" value="1"/>
</dbReference>
<dbReference type="Gene3D" id="3.30.420.150">
    <property type="entry name" value="Exopolyphosphatase. Domain 2"/>
    <property type="match status" value="1"/>
</dbReference>
<comment type="caution">
    <text evidence="3">The sequence shown here is derived from an EMBL/GenBank/DDBJ whole genome shotgun (WGS) entry which is preliminary data.</text>
</comment>
<dbReference type="InterPro" id="IPR043129">
    <property type="entry name" value="ATPase_NBD"/>
</dbReference>
<dbReference type="CDD" id="cd24054">
    <property type="entry name" value="ASKHA_NBD_AaPPX-GppA_MtPPX2-like"/>
    <property type="match status" value="1"/>
</dbReference>
<dbReference type="RefSeq" id="WP_146807397.1">
    <property type="nucleotide sequence ID" value="NZ_BJUA01000016.1"/>
</dbReference>
<proteinExistence type="inferred from homology"/>
<dbReference type="AlphaFoldDB" id="A0A510UWE0"/>
<dbReference type="PANTHER" id="PTHR30005:SF0">
    <property type="entry name" value="RETROGRADE REGULATION PROTEIN 2"/>
    <property type="match status" value="1"/>
</dbReference>
<dbReference type="Gene3D" id="3.30.420.40">
    <property type="match status" value="1"/>
</dbReference>
<dbReference type="Pfam" id="PF02541">
    <property type="entry name" value="Ppx-GppA"/>
    <property type="match status" value="1"/>
</dbReference>
<name>A0A510UWE0_9CELL</name>
<accession>A0A510UWE0</accession>
<dbReference type="Proteomes" id="UP000321386">
    <property type="component" value="Unassembled WGS sequence"/>
</dbReference>
<dbReference type="InterPro" id="IPR050273">
    <property type="entry name" value="GppA/Ppx_hydrolase"/>
</dbReference>
<evidence type="ECO:0000256" key="1">
    <source>
        <dbReference type="ARBA" id="ARBA00007125"/>
    </source>
</evidence>
<dbReference type="EMBL" id="BJUA01000016">
    <property type="protein sequence ID" value="GEK19014.1"/>
    <property type="molecule type" value="Genomic_DNA"/>
</dbReference>
<dbReference type="InterPro" id="IPR003695">
    <property type="entry name" value="Ppx_GppA_N"/>
</dbReference>
<evidence type="ECO:0000259" key="2">
    <source>
        <dbReference type="Pfam" id="PF02541"/>
    </source>
</evidence>
<dbReference type="SUPFAM" id="SSF53067">
    <property type="entry name" value="Actin-like ATPase domain"/>
    <property type="match status" value="2"/>
</dbReference>
<evidence type="ECO:0000313" key="4">
    <source>
        <dbReference type="Proteomes" id="UP000321386"/>
    </source>
</evidence>
<dbReference type="GO" id="GO:0016462">
    <property type="term" value="F:pyrophosphatase activity"/>
    <property type="evidence" value="ECO:0007669"/>
    <property type="project" value="TreeGrafter"/>
</dbReference>
<feature type="domain" description="Ppx/GppA phosphatase N-terminal" evidence="2">
    <location>
        <begin position="221"/>
        <end position="498"/>
    </location>
</feature>
<reference evidence="3 4" key="1">
    <citation type="submission" date="2019-07" db="EMBL/GenBank/DDBJ databases">
        <title>Whole genome shotgun sequence of Cellulomonas persica NBRC 101101.</title>
        <authorList>
            <person name="Hosoyama A."/>
            <person name="Uohara A."/>
            <person name="Ohji S."/>
            <person name="Ichikawa N."/>
        </authorList>
    </citation>
    <scope>NUCLEOTIDE SEQUENCE [LARGE SCALE GENOMIC DNA]</scope>
    <source>
        <strain evidence="3 4">NBRC 101101</strain>
    </source>
</reference>
<protein>
    <recommendedName>
        <fullName evidence="2">Ppx/GppA phosphatase N-terminal domain-containing protein</fullName>
    </recommendedName>
</protein>